<dbReference type="Proteomes" id="UP001387215">
    <property type="component" value="Unassembled WGS sequence"/>
</dbReference>
<accession>A0ABU8D7A5</accession>
<evidence type="ECO:0000256" key="1">
    <source>
        <dbReference type="SAM" id="SignalP"/>
    </source>
</evidence>
<dbReference type="InterPro" id="IPR017853">
    <property type="entry name" value="GH"/>
</dbReference>
<organism evidence="2 3">
    <name type="scientific">Lysobacter firmicutimachus</name>
    <dbReference type="NCBI Taxonomy" id="1792846"/>
    <lineage>
        <taxon>Bacteria</taxon>
        <taxon>Pseudomonadati</taxon>
        <taxon>Pseudomonadota</taxon>
        <taxon>Gammaproteobacteria</taxon>
        <taxon>Lysobacterales</taxon>
        <taxon>Lysobacteraceae</taxon>
        <taxon>Lysobacter</taxon>
    </lineage>
</organism>
<evidence type="ECO:0000313" key="2">
    <source>
        <dbReference type="EMBL" id="MEI2456425.1"/>
    </source>
</evidence>
<evidence type="ECO:0000313" key="3">
    <source>
        <dbReference type="Proteomes" id="UP001387215"/>
    </source>
</evidence>
<feature type="signal peptide" evidence="1">
    <location>
        <begin position="1"/>
        <end position="25"/>
    </location>
</feature>
<reference evidence="2 3" key="1">
    <citation type="submission" date="2024-02" db="EMBL/GenBank/DDBJ databases">
        <title>Lysobacter Genome Sequencing and Mining.</title>
        <authorList>
            <person name="Bierman J."/>
            <person name="Walker M.C."/>
        </authorList>
    </citation>
    <scope>NUCLEOTIDE SEQUENCE [LARGE SCALE GENOMIC DNA]</scope>
    <source>
        <strain evidence="2 3">PB6250</strain>
    </source>
</reference>
<proteinExistence type="predicted"/>
<dbReference type="RefSeq" id="WP_064748976.1">
    <property type="nucleotide sequence ID" value="NZ_JBANDL010000002.1"/>
</dbReference>
<name>A0ABU8D7A5_9GAMM</name>
<evidence type="ECO:0008006" key="4">
    <source>
        <dbReference type="Google" id="ProtNLM"/>
    </source>
</evidence>
<comment type="caution">
    <text evidence="2">The sequence shown here is derived from an EMBL/GenBank/DDBJ whole genome shotgun (WGS) entry which is preliminary data.</text>
</comment>
<keyword evidence="3" id="KW-1185">Reference proteome</keyword>
<feature type="chain" id="PRO_5046394882" description="Asl1-like glycosyl hydrolase catalytic domain-containing protein" evidence="1">
    <location>
        <begin position="26"/>
        <end position="607"/>
    </location>
</feature>
<dbReference type="Gene3D" id="3.20.20.80">
    <property type="entry name" value="Glycosidases"/>
    <property type="match status" value="1"/>
</dbReference>
<dbReference type="SUPFAM" id="SSF51445">
    <property type="entry name" value="(Trans)glycosidases"/>
    <property type="match status" value="1"/>
</dbReference>
<gene>
    <name evidence="2" type="ORF">V2J18_17325</name>
</gene>
<keyword evidence="1" id="KW-0732">Signal</keyword>
<dbReference type="EMBL" id="JBANDL010000002">
    <property type="protein sequence ID" value="MEI2456425.1"/>
    <property type="molecule type" value="Genomic_DNA"/>
</dbReference>
<protein>
    <recommendedName>
        <fullName evidence="4">Asl1-like glycosyl hydrolase catalytic domain-containing protein</fullName>
    </recommendedName>
</protein>
<sequence>MNKGYAIIVRAALAAAVLASGSAWAADGDAYDFGGMYGLYPSNGAVQYYTNPATGAASCPTGYDAHLVYGTANVDWSMYLCTRPHVTGRAPLYDFGGMVGLANSPENGALPWRGYHYFVNPFTHTHECPSGYQRRQVLGTPSVDHNLFYCYRPHVEGGLRLDFAGMTGDGAAPYANPATGVAHTCPSGYSRYTALGSPNIDYTFYYCGKPQNAGLQPAGKGSLGLGEPIVPNAVSRFPHDPAQQQADVDRQVLLAKGLRPRVFRMWMLNTHILTDENTLGPYAHLHQRAVQALADANITLVGVDNSFPTWLTGVPGREGGSWILPCPESGSATYASFLQRYEKSWATIARAYPQIKLWQVANETNGVKVNGHGIDVFAAPLAGQPGACANGRVQFTDQDRVDITMDLMLHARRGIKAGNPQALAFFPPPSPLGDVSLAPIANFIGAVYANIAAGNRPSTNARDYFDGVSWHPYIFGDATATSWLQTNNAIHDVLENYGDGDVPVILSEAGNSSLSCSAGSCQERSATQLRDWMQHTLELSQSPEASAMPWLTYLIWFRMSDVHSDLITAPDPEHHYGILKGDNNTPSPSSNLFCQYTGCYSLESIPF</sequence>